<dbReference type="SMART" id="SM00176">
    <property type="entry name" value="RAN"/>
    <property type="match status" value="1"/>
</dbReference>
<evidence type="ECO:0000256" key="4">
    <source>
        <dbReference type="ARBA" id="ARBA00023136"/>
    </source>
</evidence>
<dbReference type="InterPro" id="IPR050209">
    <property type="entry name" value="Rab_GTPases_membrane_traffic"/>
</dbReference>
<dbReference type="PRINTS" id="PR00449">
    <property type="entry name" value="RASTRNSFRMNG"/>
</dbReference>
<protein>
    <submittedName>
        <fullName evidence="6">Ras family protein</fullName>
    </submittedName>
</protein>
<comment type="subcellular location">
    <subcellularLocation>
        <location evidence="1">Endomembrane system</location>
    </subcellularLocation>
</comment>
<dbReference type="Gene3D" id="3.40.50.300">
    <property type="entry name" value="P-loop containing nucleotide triphosphate hydrolases"/>
    <property type="match status" value="1"/>
</dbReference>
<dbReference type="CDD" id="cd00154">
    <property type="entry name" value="Rab"/>
    <property type="match status" value="1"/>
</dbReference>
<dbReference type="PROSITE" id="PS51419">
    <property type="entry name" value="RAB"/>
    <property type="match status" value="1"/>
</dbReference>
<dbReference type="PROSITE" id="PS51420">
    <property type="entry name" value="RHO"/>
    <property type="match status" value="1"/>
</dbReference>
<dbReference type="PROSITE" id="PS51421">
    <property type="entry name" value="RAS"/>
    <property type="match status" value="1"/>
</dbReference>
<dbReference type="Proteomes" id="UP000179807">
    <property type="component" value="Unassembled WGS sequence"/>
</dbReference>
<keyword evidence="4" id="KW-0472">Membrane</keyword>
<evidence type="ECO:0000256" key="2">
    <source>
        <dbReference type="ARBA" id="ARBA00006270"/>
    </source>
</evidence>
<name>A0A1J4L2S1_9EUKA</name>
<dbReference type="PANTHER" id="PTHR47979">
    <property type="entry name" value="DRAB11-RELATED"/>
    <property type="match status" value="1"/>
</dbReference>
<dbReference type="SMART" id="SM00175">
    <property type="entry name" value="RAB"/>
    <property type="match status" value="1"/>
</dbReference>
<dbReference type="NCBIfam" id="TIGR00231">
    <property type="entry name" value="small_GTP"/>
    <property type="match status" value="1"/>
</dbReference>
<evidence type="ECO:0000256" key="1">
    <source>
        <dbReference type="ARBA" id="ARBA00004308"/>
    </source>
</evidence>
<evidence type="ECO:0000256" key="5">
    <source>
        <dbReference type="SAM" id="MobiDB-lite"/>
    </source>
</evidence>
<gene>
    <name evidence="6" type="ORF">TRFO_41021</name>
</gene>
<dbReference type="SMART" id="SM00174">
    <property type="entry name" value="RHO"/>
    <property type="match status" value="1"/>
</dbReference>
<keyword evidence="7" id="KW-1185">Reference proteome</keyword>
<feature type="compositionally biased region" description="Low complexity" evidence="5">
    <location>
        <begin position="187"/>
        <end position="205"/>
    </location>
</feature>
<dbReference type="VEuPathDB" id="TrichDB:TRFO_41021"/>
<dbReference type="GeneID" id="94848243"/>
<comment type="similarity">
    <text evidence="2">Belongs to the small GTPase superfamily. Rab family.</text>
</comment>
<dbReference type="SMART" id="SM00173">
    <property type="entry name" value="RAS"/>
    <property type="match status" value="1"/>
</dbReference>
<evidence type="ECO:0000313" key="7">
    <source>
        <dbReference type="Proteomes" id="UP000179807"/>
    </source>
</evidence>
<proteinExistence type="inferred from homology"/>
<dbReference type="AlphaFoldDB" id="A0A1J4L2S1"/>
<dbReference type="SUPFAM" id="SSF52540">
    <property type="entry name" value="P-loop containing nucleoside triphosphate hydrolases"/>
    <property type="match status" value="1"/>
</dbReference>
<dbReference type="EMBL" id="MLAK01000005">
    <property type="protein sequence ID" value="OHT17392.1"/>
    <property type="molecule type" value="Genomic_DNA"/>
</dbReference>
<dbReference type="RefSeq" id="XP_068370528.1">
    <property type="nucleotide sequence ID" value="XM_068513539.1"/>
</dbReference>
<dbReference type="GO" id="GO:0012505">
    <property type="term" value="C:endomembrane system"/>
    <property type="evidence" value="ECO:0007669"/>
    <property type="project" value="UniProtKB-SubCell"/>
</dbReference>
<dbReference type="InterPro" id="IPR027417">
    <property type="entry name" value="P-loop_NTPase"/>
</dbReference>
<reference evidence="6" key="1">
    <citation type="submission" date="2016-10" db="EMBL/GenBank/DDBJ databases">
        <authorList>
            <person name="Benchimol M."/>
            <person name="Almeida L.G."/>
            <person name="Vasconcelos A.T."/>
            <person name="Perreira-Neves A."/>
            <person name="Rosa I.A."/>
            <person name="Tasca T."/>
            <person name="Bogo M.R."/>
            <person name="de Souza W."/>
        </authorList>
    </citation>
    <scope>NUCLEOTIDE SEQUENCE [LARGE SCALE GENOMIC DNA]</scope>
    <source>
        <strain evidence="6">K</strain>
    </source>
</reference>
<feature type="region of interest" description="Disordered" evidence="5">
    <location>
        <begin position="177"/>
        <end position="205"/>
    </location>
</feature>
<dbReference type="InterPro" id="IPR001806">
    <property type="entry name" value="Small_GTPase"/>
</dbReference>
<accession>A0A1J4L2S1</accession>
<dbReference type="InterPro" id="IPR005225">
    <property type="entry name" value="Small_GTP-bd"/>
</dbReference>
<keyword evidence="3" id="KW-0547">Nucleotide-binding</keyword>
<dbReference type="GO" id="GO:0003924">
    <property type="term" value="F:GTPase activity"/>
    <property type="evidence" value="ECO:0007669"/>
    <property type="project" value="InterPro"/>
</dbReference>
<evidence type="ECO:0000256" key="3">
    <source>
        <dbReference type="ARBA" id="ARBA00022741"/>
    </source>
</evidence>
<dbReference type="FunFam" id="3.40.50.300:FF:000586">
    <property type="entry name" value="Rab family GTPase"/>
    <property type="match status" value="1"/>
</dbReference>
<dbReference type="Pfam" id="PF00071">
    <property type="entry name" value="Ras"/>
    <property type="match status" value="1"/>
</dbReference>
<dbReference type="GO" id="GO:0005525">
    <property type="term" value="F:GTP binding"/>
    <property type="evidence" value="ECO:0007669"/>
    <property type="project" value="InterPro"/>
</dbReference>
<comment type="caution">
    <text evidence="6">The sequence shown here is derived from an EMBL/GenBank/DDBJ whole genome shotgun (WGS) entry which is preliminary data.</text>
</comment>
<sequence>MIEQPDATYKIVVVGASGVGKTAIVQRLVEDVFSNDKASTIGVEFTCYSTKIGDETVKLNIWDTAGQEKFRSVSRAYFRNAVGALLVFSYTDQTSFEELDSWLNDLQVLSIPNAVILLVGNKTDLTDSRTVSAGDAEAYAERNGIDFIETSALAATNVTEAFIRLAAKVHEKVKKREIQSPTLQPKSNLNLSNQSQNTGSSSGCC</sequence>
<organism evidence="6 7">
    <name type="scientific">Tritrichomonas foetus</name>
    <dbReference type="NCBI Taxonomy" id="1144522"/>
    <lineage>
        <taxon>Eukaryota</taxon>
        <taxon>Metamonada</taxon>
        <taxon>Parabasalia</taxon>
        <taxon>Tritrichomonadida</taxon>
        <taxon>Tritrichomonadidae</taxon>
        <taxon>Tritrichomonas</taxon>
    </lineage>
</organism>
<evidence type="ECO:0000313" key="6">
    <source>
        <dbReference type="EMBL" id="OHT17392.1"/>
    </source>
</evidence>